<dbReference type="EMBL" id="VWSF01000001">
    <property type="protein sequence ID" value="KAA5549210.1"/>
    <property type="molecule type" value="Genomic_DNA"/>
</dbReference>
<keyword evidence="1" id="KW-1133">Transmembrane helix</keyword>
<keyword evidence="3" id="KW-1185">Reference proteome</keyword>
<name>A0A5M6DSU9_9BACT</name>
<gene>
    <name evidence="2" type="ORF">F0145_01050</name>
</gene>
<sequence>MHLIEIKRRIEKYGPSLEFISEQLPNNTDYRFRASELKKLKNVLSNLEYIPFIQEEVEKLKETWIYRSDDDVQFLSANQNGQVQSLVYKIKTGLDYLYRVAEASTFDGSDNLLYIKLPELKSFEELSKVANDFKKGIEIPIRDESIQGDVNILTAEPGSIWLVVGLGSVMAIKLIAAICWAAAVIKKKNAEAKIFEAHAKTLDLKNEALSTIISAQKNQLNNILANEAEAIANKHYNNQDQSTIERLKLSINTIADLIERGSKILPSSSNEEIQKSFPDYNALNLIESSIKNLMEKN</sequence>
<protein>
    <submittedName>
        <fullName evidence="2">Uncharacterized protein</fullName>
    </submittedName>
</protein>
<organism evidence="2 3">
    <name type="scientific">Adhaeribacter rhizoryzae</name>
    <dbReference type="NCBI Taxonomy" id="2607907"/>
    <lineage>
        <taxon>Bacteria</taxon>
        <taxon>Pseudomonadati</taxon>
        <taxon>Bacteroidota</taxon>
        <taxon>Cytophagia</taxon>
        <taxon>Cytophagales</taxon>
        <taxon>Hymenobacteraceae</taxon>
        <taxon>Adhaeribacter</taxon>
    </lineage>
</organism>
<proteinExistence type="predicted"/>
<evidence type="ECO:0000313" key="2">
    <source>
        <dbReference type="EMBL" id="KAA5549210.1"/>
    </source>
</evidence>
<keyword evidence="1" id="KW-0812">Transmembrane</keyword>
<dbReference type="AlphaFoldDB" id="A0A5M6DSU9"/>
<dbReference type="Proteomes" id="UP000323426">
    <property type="component" value="Unassembled WGS sequence"/>
</dbReference>
<comment type="caution">
    <text evidence="2">The sequence shown here is derived from an EMBL/GenBank/DDBJ whole genome shotgun (WGS) entry which is preliminary data.</text>
</comment>
<reference evidence="2 3" key="1">
    <citation type="submission" date="2019-09" db="EMBL/GenBank/DDBJ databases">
        <title>Genome sequence and assembly of Adhaeribacter sp.</title>
        <authorList>
            <person name="Chhetri G."/>
        </authorList>
    </citation>
    <scope>NUCLEOTIDE SEQUENCE [LARGE SCALE GENOMIC DNA]</scope>
    <source>
        <strain evidence="2 3">DK36</strain>
    </source>
</reference>
<evidence type="ECO:0000256" key="1">
    <source>
        <dbReference type="SAM" id="Phobius"/>
    </source>
</evidence>
<accession>A0A5M6DSU9</accession>
<dbReference type="RefSeq" id="WP_150086206.1">
    <property type="nucleotide sequence ID" value="NZ_VWSF01000001.1"/>
</dbReference>
<evidence type="ECO:0000313" key="3">
    <source>
        <dbReference type="Proteomes" id="UP000323426"/>
    </source>
</evidence>
<keyword evidence="1" id="KW-0472">Membrane</keyword>
<feature type="transmembrane region" description="Helical" evidence="1">
    <location>
        <begin position="160"/>
        <end position="185"/>
    </location>
</feature>